<feature type="transmembrane region" description="Helical" evidence="7">
    <location>
        <begin position="370"/>
        <end position="392"/>
    </location>
</feature>
<comment type="subcellular location">
    <subcellularLocation>
        <location evidence="1">Cell membrane</location>
        <topology evidence="1">Multi-pass membrane protein</topology>
    </subcellularLocation>
</comment>
<organism evidence="8 9">
    <name type="scientific">Rhizobium hainanense</name>
    <dbReference type="NCBI Taxonomy" id="52131"/>
    <lineage>
        <taxon>Bacteria</taxon>
        <taxon>Pseudomonadati</taxon>
        <taxon>Pseudomonadota</taxon>
        <taxon>Alphaproteobacteria</taxon>
        <taxon>Hyphomicrobiales</taxon>
        <taxon>Rhizobiaceae</taxon>
        <taxon>Rhizobium/Agrobacterium group</taxon>
        <taxon>Rhizobium</taxon>
    </lineage>
</organism>
<keyword evidence="6 7" id="KW-0472">Membrane</keyword>
<feature type="transmembrane region" description="Helical" evidence="7">
    <location>
        <begin position="297"/>
        <end position="316"/>
    </location>
</feature>
<reference evidence="9" key="1">
    <citation type="submission" date="2016-08" db="EMBL/GenBank/DDBJ databases">
        <authorList>
            <person name="Varghese N."/>
            <person name="Submissions Spin"/>
        </authorList>
    </citation>
    <scope>NUCLEOTIDE SEQUENCE [LARGE SCALE GENOMIC DNA]</scope>
    <source>
        <strain evidence="9">CCBAU 57015</strain>
    </source>
</reference>
<dbReference type="Pfam" id="PF13440">
    <property type="entry name" value="Polysacc_synt_3"/>
    <property type="match status" value="1"/>
</dbReference>
<feature type="transmembrane region" description="Helical" evidence="7">
    <location>
        <begin position="49"/>
        <end position="73"/>
    </location>
</feature>
<dbReference type="OrthoDB" id="7840749at2"/>
<dbReference type="RefSeq" id="WP_075855469.1">
    <property type="nucleotide sequence ID" value="NZ_FMAC01000008.1"/>
</dbReference>
<proteinExistence type="inferred from homology"/>
<feature type="transmembrane region" description="Helical" evidence="7">
    <location>
        <begin position="427"/>
        <end position="446"/>
    </location>
</feature>
<accession>A0A1C3VWV3</accession>
<dbReference type="EMBL" id="FMAC01000008">
    <property type="protein sequence ID" value="SCB32105.1"/>
    <property type="molecule type" value="Genomic_DNA"/>
</dbReference>
<keyword evidence="5 7" id="KW-1133">Transmembrane helix</keyword>
<feature type="transmembrane region" description="Helical" evidence="7">
    <location>
        <begin position="452"/>
        <end position="475"/>
    </location>
</feature>
<evidence type="ECO:0000256" key="2">
    <source>
        <dbReference type="ARBA" id="ARBA00007430"/>
    </source>
</evidence>
<dbReference type="STRING" id="52131.GA0061100_108289"/>
<dbReference type="InterPro" id="IPR050833">
    <property type="entry name" value="Poly_Biosynth_Transport"/>
</dbReference>
<sequence length="486" mass="52289">MKGGKSLSVLRKVVADGSWVAAAKITSQVSQIGTFFLAARILMPSEFGFYAFLSALMVLLVVLAEGGWAEFIMKSGYDRDRFEQLVSISLVSGVLVTSVGLGGAFVLYTAFAQQAEGVLVAIFSCWILPAAITTVYDGTLVACGRLRAQAVVRIVSEVVGFSVTATGLFMGGHAIALVVGRIVSQLVILVGSVCFVRQKPRLHLTRAMVAEVAAFSKYIVATRLIIFLGSYSGTLAVGGFLGVTEAGYYRAAERIVAAISELMGEPIRALAWVEFRRARDLGELNGTNVLADAARQFLVWLFVVASPVYLGLMLVSPELIHIVLGEKWMPSAIIVSILCVKLLLLSPGYISEPLLTLSGNIHRRMAVTMVNAAVSVLFIIIFAPMGLLALAASQCVSASFSLTTSARIQIRYVGVNWRKVITDSIHMIGPSIGLMMAAVLSLQYAVEFAAMPTILALFLKIAVGTVAYVSLFLIVRFWMRRFPTPA</sequence>
<feature type="transmembrane region" description="Helical" evidence="7">
    <location>
        <begin position="117"/>
        <end position="138"/>
    </location>
</feature>
<feature type="transmembrane region" description="Helical" evidence="7">
    <location>
        <begin position="150"/>
        <end position="169"/>
    </location>
</feature>
<evidence type="ECO:0000256" key="5">
    <source>
        <dbReference type="ARBA" id="ARBA00022989"/>
    </source>
</evidence>
<evidence type="ECO:0000313" key="8">
    <source>
        <dbReference type="EMBL" id="SCB32105.1"/>
    </source>
</evidence>
<gene>
    <name evidence="8" type="ORF">GA0061100_108289</name>
</gene>
<protein>
    <submittedName>
        <fullName evidence="8">Membrane protein involved in the export of O-antigen and teichoic acid</fullName>
    </submittedName>
</protein>
<feature type="transmembrane region" description="Helical" evidence="7">
    <location>
        <begin position="328"/>
        <end position="350"/>
    </location>
</feature>
<keyword evidence="4 7" id="KW-0812">Transmembrane</keyword>
<dbReference type="PANTHER" id="PTHR30250">
    <property type="entry name" value="PST FAMILY PREDICTED COLANIC ACID TRANSPORTER"/>
    <property type="match status" value="1"/>
</dbReference>
<dbReference type="PANTHER" id="PTHR30250:SF10">
    <property type="entry name" value="LIPOPOLYSACCHARIDE BIOSYNTHESIS PROTEIN WZXC"/>
    <property type="match status" value="1"/>
</dbReference>
<evidence type="ECO:0000256" key="7">
    <source>
        <dbReference type="SAM" id="Phobius"/>
    </source>
</evidence>
<evidence type="ECO:0000313" key="9">
    <source>
        <dbReference type="Proteomes" id="UP000186228"/>
    </source>
</evidence>
<name>A0A1C3VWV3_9HYPH</name>
<evidence type="ECO:0000256" key="1">
    <source>
        <dbReference type="ARBA" id="ARBA00004651"/>
    </source>
</evidence>
<keyword evidence="3" id="KW-1003">Cell membrane</keyword>
<feature type="transmembrane region" description="Helical" evidence="7">
    <location>
        <begin position="85"/>
        <end position="111"/>
    </location>
</feature>
<comment type="similarity">
    <text evidence="2">Belongs to the polysaccharide synthase family.</text>
</comment>
<feature type="transmembrane region" description="Helical" evidence="7">
    <location>
        <begin position="175"/>
        <end position="196"/>
    </location>
</feature>
<dbReference type="GO" id="GO:0005886">
    <property type="term" value="C:plasma membrane"/>
    <property type="evidence" value="ECO:0007669"/>
    <property type="project" value="UniProtKB-SubCell"/>
</dbReference>
<dbReference type="Proteomes" id="UP000186228">
    <property type="component" value="Unassembled WGS sequence"/>
</dbReference>
<dbReference type="AlphaFoldDB" id="A0A1C3VWV3"/>
<evidence type="ECO:0000256" key="3">
    <source>
        <dbReference type="ARBA" id="ARBA00022475"/>
    </source>
</evidence>
<evidence type="ECO:0000256" key="6">
    <source>
        <dbReference type="ARBA" id="ARBA00023136"/>
    </source>
</evidence>
<evidence type="ECO:0000256" key="4">
    <source>
        <dbReference type="ARBA" id="ARBA00022692"/>
    </source>
</evidence>
<keyword evidence="9" id="KW-1185">Reference proteome</keyword>